<evidence type="ECO:0000256" key="4">
    <source>
        <dbReference type="ARBA" id="ARBA00023180"/>
    </source>
</evidence>
<dbReference type="Proteomes" id="UP000525205">
    <property type="component" value="Unassembled WGS sequence"/>
</dbReference>
<dbReference type="SMART" id="SM00032">
    <property type="entry name" value="CCP"/>
    <property type="match status" value="2"/>
</dbReference>
<dbReference type="EMBL" id="VWPP01000039">
    <property type="protein sequence ID" value="NXE74151.1"/>
    <property type="molecule type" value="Genomic_DNA"/>
</dbReference>
<evidence type="ECO:0000256" key="2">
    <source>
        <dbReference type="ARBA" id="ARBA00022737"/>
    </source>
</evidence>
<keyword evidence="4" id="KW-0325">Glycoprotein</keyword>
<protein>
    <submittedName>
        <fullName evidence="7">DAF2 factor</fullName>
    </submittedName>
</protein>
<keyword evidence="2" id="KW-0677">Repeat</keyword>
<evidence type="ECO:0000313" key="7">
    <source>
        <dbReference type="EMBL" id="NXE74151.1"/>
    </source>
</evidence>
<keyword evidence="3" id="KW-1015">Disulfide bond</keyword>
<evidence type="ECO:0000256" key="1">
    <source>
        <dbReference type="ARBA" id="ARBA00022659"/>
    </source>
</evidence>
<dbReference type="SUPFAM" id="SSF57535">
    <property type="entry name" value="Complement control module/SCR domain"/>
    <property type="match status" value="2"/>
</dbReference>
<dbReference type="InterPro" id="IPR050350">
    <property type="entry name" value="Compl-Cell_Adhes-Reg"/>
</dbReference>
<dbReference type="InterPro" id="IPR035976">
    <property type="entry name" value="Sushi/SCR/CCP_sf"/>
</dbReference>
<evidence type="ECO:0000256" key="3">
    <source>
        <dbReference type="ARBA" id="ARBA00023157"/>
    </source>
</evidence>
<keyword evidence="8" id="KW-1185">Reference proteome</keyword>
<comment type="caution">
    <text evidence="7">The sequence shown here is derived from an EMBL/GenBank/DDBJ whole genome shotgun (WGS) entry which is preliminary data.</text>
</comment>
<evidence type="ECO:0000256" key="5">
    <source>
        <dbReference type="PROSITE-ProRule" id="PRU00302"/>
    </source>
</evidence>
<accession>A0A7K8P4C9</accession>
<feature type="non-terminal residue" evidence="7">
    <location>
        <position position="1"/>
    </location>
</feature>
<feature type="domain" description="Sushi" evidence="6">
    <location>
        <begin position="66"/>
        <end position="130"/>
    </location>
</feature>
<name>A0A7K8P4C9_COCCO</name>
<sequence length="162" mass="17913">TGDCGPLPNINHAEPPEDVKHRERFTVGSKVTYGCLAGYSKLPLLPDTVQCLRNSEWSNLQEFCSRNCSSPPRVHFARLSKEDGMRNFYAVNTTVTYICHPGYENTTGQAPTSTCRDNISWSAVPELCRRKSCGMPANPEHGKVITNDHLYGAKADVVCDHG</sequence>
<reference evidence="7 8" key="1">
    <citation type="submission" date="2019-09" db="EMBL/GenBank/DDBJ databases">
        <title>Bird 10,000 Genomes (B10K) Project - Family phase.</title>
        <authorList>
            <person name="Zhang G."/>
        </authorList>
    </citation>
    <scope>NUCLEOTIDE SEQUENCE [LARGE SCALE GENOMIC DNA]</scope>
    <source>
        <strain evidence="7">B10K-CU-031-03</strain>
        <tissue evidence="7">Muscle</tissue>
    </source>
</reference>
<gene>
    <name evidence="7" type="primary">Cd55b</name>
    <name evidence="7" type="ORF">COCCOC_R07460</name>
</gene>
<dbReference type="PANTHER" id="PTHR19325:SF560">
    <property type="entry name" value="SUSHI, VON WILLEBRAND FACTOR TYPE A, EGF AND PENTRAXIN DOMAIN-CONTAINING PROTEIN 1"/>
    <property type="match status" value="1"/>
</dbReference>
<evidence type="ECO:0000313" key="8">
    <source>
        <dbReference type="Proteomes" id="UP000525205"/>
    </source>
</evidence>
<dbReference type="AlphaFoldDB" id="A0A7K8P4C9"/>
<feature type="non-terminal residue" evidence="7">
    <location>
        <position position="162"/>
    </location>
</feature>
<evidence type="ECO:0000259" key="6">
    <source>
        <dbReference type="PROSITE" id="PS50923"/>
    </source>
</evidence>
<dbReference type="PANTHER" id="PTHR19325">
    <property type="entry name" value="COMPLEMENT COMPONENT-RELATED SUSHI DOMAIN-CONTAINING"/>
    <property type="match status" value="1"/>
</dbReference>
<proteinExistence type="predicted"/>
<dbReference type="Pfam" id="PF00084">
    <property type="entry name" value="Sushi"/>
    <property type="match status" value="2"/>
</dbReference>
<keyword evidence="1 5" id="KW-0768">Sushi</keyword>
<organism evidence="7 8">
    <name type="scientific">Cochlearius cochlearius</name>
    <name type="common">Boat-billed heron</name>
    <dbReference type="NCBI Taxonomy" id="110676"/>
    <lineage>
        <taxon>Eukaryota</taxon>
        <taxon>Metazoa</taxon>
        <taxon>Chordata</taxon>
        <taxon>Craniata</taxon>
        <taxon>Vertebrata</taxon>
        <taxon>Euteleostomi</taxon>
        <taxon>Archelosauria</taxon>
        <taxon>Archosauria</taxon>
        <taxon>Dinosauria</taxon>
        <taxon>Saurischia</taxon>
        <taxon>Theropoda</taxon>
        <taxon>Coelurosauria</taxon>
        <taxon>Aves</taxon>
        <taxon>Neognathae</taxon>
        <taxon>Neoaves</taxon>
        <taxon>Aequornithes</taxon>
        <taxon>Pelecaniformes</taxon>
        <taxon>Ardeidae</taxon>
        <taxon>Cochlearius</taxon>
    </lineage>
</organism>
<dbReference type="PROSITE" id="PS50923">
    <property type="entry name" value="SUSHI"/>
    <property type="match status" value="1"/>
</dbReference>
<comment type="caution">
    <text evidence="5">Lacks conserved residue(s) required for the propagation of feature annotation.</text>
</comment>
<dbReference type="CDD" id="cd00033">
    <property type="entry name" value="CCP"/>
    <property type="match status" value="2"/>
</dbReference>
<dbReference type="Gene3D" id="2.10.70.10">
    <property type="entry name" value="Complement Module, domain 1"/>
    <property type="match status" value="2"/>
</dbReference>
<dbReference type="InterPro" id="IPR000436">
    <property type="entry name" value="Sushi_SCR_CCP_dom"/>
</dbReference>